<evidence type="ECO:0000256" key="1">
    <source>
        <dbReference type="ARBA" id="ARBA00009437"/>
    </source>
</evidence>
<accession>A0A432WXZ6</accession>
<organism evidence="6 7">
    <name type="scientific">Aliidiomarina shirensis</name>
    <dbReference type="NCBI Taxonomy" id="1048642"/>
    <lineage>
        <taxon>Bacteria</taxon>
        <taxon>Pseudomonadati</taxon>
        <taxon>Pseudomonadota</taxon>
        <taxon>Gammaproteobacteria</taxon>
        <taxon>Alteromonadales</taxon>
        <taxon>Idiomarinaceae</taxon>
        <taxon>Aliidiomarina</taxon>
    </lineage>
</organism>
<dbReference type="SUPFAM" id="SSF46785">
    <property type="entry name" value="Winged helix' DNA-binding domain"/>
    <property type="match status" value="1"/>
</dbReference>
<dbReference type="FunFam" id="1.10.10.10:FF:000001">
    <property type="entry name" value="LysR family transcriptional regulator"/>
    <property type="match status" value="1"/>
</dbReference>
<proteinExistence type="inferred from homology"/>
<dbReference type="Proteomes" id="UP000286934">
    <property type="component" value="Unassembled WGS sequence"/>
</dbReference>
<dbReference type="AlphaFoldDB" id="A0A432WXZ6"/>
<dbReference type="InterPro" id="IPR005119">
    <property type="entry name" value="LysR_subst-bd"/>
</dbReference>
<dbReference type="PANTHER" id="PTHR30537">
    <property type="entry name" value="HTH-TYPE TRANSCRIPTIONAL REGULATOR"/>
    <property type="match status" value="1"/>
</dbReference>
<dbReference type="Gene3D" id="3.40.190.290">
    <property type="match status" value="1"/>
</dbReference>
<dbReference type="PANTHER" id="PTHR30537:SF5">
    <property type="entry name" value="HTH-TYPE TRANSCRIPTIONAL ACTIVATOR TTDR-RELATED"/>
    <property type="match status" value="1"/>
</dbReference>
<evidence type="ECO:0000256" key="2">
    <source>
        <dbReference type="ARBA" id="ARBA00023015"/>
    </source>
</evidence>
<evidence type="ECO:0000259" key="5">
    <source>
        <dbReference type="PROSITE" id="PS50931"/>
    </source>
</evidence>
<keyword evidence="7" id="KW-1185">Reference proteome</keyword>
<dbReference type="PROSITE" id="PS50931">
    <property type="entry name" value="HTH_LYSR"/>
    <property type="match status" value="1"/>
</dbReference>
<dbReference type="SUPFAM" id="SSF53850">
    <property type="entry name" value="Periplasmic binding protein-like II"/>
    <property type="match status" value="1"/>
</dbReference>
<dbReference type="InterPro" id="IPR036390">
    <property type="entry name" value="WH_DNA-bd_sf"/>
</dbReference>
<keyword evidence="2" id="KW-0805">Transcription regulation</keyword>
<reference evidence="7" key="1">
    <citation type="journal article" date="2018" name="Front. Microbiol.">
        <title>Genome-Based Analysis Reveals the Taxonomy and Diversity of the Family Idiomarinaceae.</title>
        <authorList>
            <person name="Liu Y."/>
            <person name="Lai Q."/>
            <person name="Shao Z."/>
        </authorList>
    </citation>
    <scope>NUCLEOTIDE SEQUENCE [LARGE SCALE GENOMIC DNA]</scope>
    <source>
        <strain evidence="7">AIS</strain>
    </source>
</reference>
<protein>
    <recommendedName>
        <fullName evidence="5">HTH lysR-type domain-containing protein</fullName>
    </recommendedName>
</protein>
<dbReference type="InterPro" id="IPR000847">
    <property type="entry name" value="LysR_HTH_N"/>
</dbReference>
<dbReference type="OrthoDB" id="9786526at2"/>
<evidence type="ECO:0000313" key="7">
    <source>
        <dbReference type="Proteomes" id="UP000286934"/>
    </source>
</evidence>
<dbReference type="InterPro" id="IPR058163">
    <property type="entry name" value="LysR-type_TF_proteobact-type"/>
</dbReference>
<evidence type="ECO:0000313" key="6">
    <source>
        <dbReference type="EMBL" id="RUO38601.1"/>
    </source>
</evidence>
<dbReference type="GO" id="GO:0003677">
    <property type="term" value="F:DNA binding"/>
    <property type="evidence" value="ECO:0007669"/>
    <property type="project" value="UniProtKB-KW"/>
</dbReference>
<evidence type="ECO:0000256" key="4">
    <source>
        <dbReference type="ARBA" id="ARBA00023163"/>
    </source>
</evidence>
<name>A0A432WXZ6_9GAMM</name>
<comment type="similarity">
    <text evidence="1">Belongs to the LysR transcriptional regulatory family.</text>
</comment>
<feature type="domain" description="HTH lysR-type" evidence="5">
    <location>
        <begin position="6"/>
        <end position="57"/>
    </location>
</feature>
<evidence type="ECO:0000256" key="3">
    <source>
        <dbReference type="ARBA" id="ARBA00023125"/>
    </source>
</evidence>
<dbReference type="GO" id="GO:0003700">
    <property type="term" value="F:DNA-binding transcription factor activity"/>
    <property type="evidence" value="ECO:0007669"/>
    <property type="project" value="InterPro"/>
</dbReference>
<comment type="caution">
    <text evidence="6">The sequence shown here is derived from an EMBL/GenBank/DDBJ whole genome shotgun (WGS) entry which is preliminary data.</text>
</comment>
<dbReference type="Pfam" id="PF00126">
    <property type="entry name" value="HTH_1"/>
    <property type="match status" value="1"/>
</dbReference>
<keyword evidence="4" id="KW-0804">Transcription</keyword>
<dbReference type="Pfam" id="PF03466">
    <property type="entry name" value="LysR_substrate"/>
    <property type="match status" value="1"/>
</dbReference>
<dbReference type="InterPro" id="IPR036388">
    <property type="entry name" value="WH-like_DNA-bd_sf"/>
</dbReference>
<dbReference type="RefSeq" id="WP_126805817.1">
    <property type="nucleotide sequence ID" value="NZ_PIPP01000001.1"/>
</dbReference>
<gene>
    <name evidence="6" type="ORF">CWE13_02850</name>
</gene>
<dbReference type="EMBL" id="PIPP01000001">
    <property type="protein sequence ID" value="RUO38601.1"/>
    <property type="molecule type" value="Genomic_DNA"/>
</dbReference>
<dbReference type="Gene3D" id="1.10.10.10">
    <property type="entry name" value="Winged helix-like DNA-binding domain superfamily/Winged helix DNA-binding domain"/>
    <property type="match status" value="1"/>
</dbReference>
<dbReference type="CDD" id="cd08422">
    <property type="entry name" value="PBP2_CrgA_like"/>
    <property type="match status" value="1"/>
</dbReference>
<sequence length="303" mass="33964">MKTVEQIFLQVVESGSFKAAAELMGVEPSAVSRKIAALENRLEVKLLRRSTQRSTPTELGQRYYDRLRHIVDEQAALEEEIKGGVAQLQGSMRIAAPADFGVKFVVPVVKAMQQRASGLSVELLLGSHFENLIEQNIDVAIRIGELSDSALYAKRLGENPRVLVASPQYLERRGTPIVLSDLDDHEFILYSPGQKRAPIIFADGRGHVVENMRANITVNSAAAVRALVLDSKGIHHGPLWLFREEIERGELIQLFSDLPLKAYPIHAVYSSRSYMPFKVKEFIRLMSQQVKELTRVPLIGRRN</sequence>
<keyword evidence="3" id="KW-0238">DNA-binding</keyword>